<dbReference type="OrthoDB" id="6259967at2"/>
<organism evidence="1 2">
    <name type="scientific">Vibrio orientalis CIP 102891 = ATCC 33934</name>
    <dbReference type="NCBI Taxonomy" id="675816"/>
    <lineage>
        <taxon>Bacteria</taxon>
        <taxon>Pseudomonadati</taxon>
        <taxon>Pseudomonadota</taxon>
        <taxon>Gammaproteobacteria</taxon>
        <taxon>Vibrionales</taxon>
        <taxon>Vibrionaceae</taxon>
        <taxon>Vibrio</taxon>
        <taxon>Vibrio oreintalis group</taxon>
    </lineage>
</organism>
<evidence type="ECO:0000313" key="1">
    <source>
        <dbReference type="EMBL" id="EGU53318.1"/>
    </source>
</evidence>
<evidence type="ECO:0000313" key="2">
    <source>
        <dbReference type="Proteomes" id="UP000002817"/>
    </source>
</evidence>
<accession>F9SNQ1</accession>
<dbReference type="Proteomes" id="UP000002817">
    <property type="component" value="Unassembled WGS sequence"/>
</dbReference>
<comment type="caution">
    <text evidence="1">The sequence shown here is derived from an EMBL/GenBank/DDBJ whole genome shotgun (WGS) entry which is preliminary data.</text>
</comment>
<gene>
    <name evidence="1" type="ORF">VIOR3934_04254</name>
</gene>
<dbReference type="RefSeq" id="WP_004416453.1">
    <property type="nucleotide sequence ID" value="NZ_ACZV01000005.1"/>
</dbReference>
<dbReference type="EMBL" id="AFWH01000009">
    <property type="protein sequence ID" value="EGU53318.1"/>
    <property type="molecule type" value="Genomic_DNA"/>
</dbReference>
<reference evidence="1 2" key="1">
    <citation type="journal article" date="2012" name="Int. J. Syst. Evol. Microbiol.">
        <title>Vibrio caribbeanicus sp. nov., isolated from the marine sponge Scleritoderma cyanea.</title>
        <authorList>
            <person name="Hoffmann M."/>
            <person name="Monday S.R."/>
            <person name="Allard M.W."/>
            <person name="Strain E.A."/>
            <person name="Whittaker P."/>
            <person name="Naum M."/>
            <person name="McCarthy P.J."/>
            <person name="Lopez J.V."/>
            <person name="Fischer M."/>
            <person name="Brown E.W."/>
        </authorList>
    </citation>
    <scope>NUCLEOTIDE SEQUENCE [LARGE SCALE GENOMIC DNA]</scope>
    <source>
        <strain evidence="2">CIP 102891 / ATCC 33934</strain>
    </source>
</reference>
<name>F9SNQ1_VIBOR</name>
<protein>
    <submittedName>
        <fullName evidence="1">Uncharacterized protein</fullName>
    </submittedName>
</protein>
<dbReference type="AlphaFoldDB" id="F9SNQ1"/>
<proteinExistence type="predicted"/>
<sequence>MSSKFKEFIRLKRGNKKLILQVCTVEWDGPHEPRAKWVTAKTLDSSIELKDLDYEIETLLSNPKFIGFCSKCNDYFPQGTMHSDSYCQGCAERYLGIVH</sequence>